<dbReference type="Pfam" id="PF00072">
    <property type="entry name" value="Response_reg"/>
    <property type="match status" value="1"/>
</dbReference>
<keyword evidence="4" id="KW-1185">Reference proteome</keyword>
<dbReference type="InterPro" id="IPR001789">
    <property type="entry name" value="Sig_transdc_resp-reg_receiver"/>
</dbReference>
<dbReference type="InterPro" id="IPR011006">
    <property type="entry name" value="CheY-like_superfamily"/>
</dbReference>
<sequence>MIVDDSKIDLFLHERFIQLSGICDKVISYNNAESALQYINENSMMPSELPAIVLLDIQMPEINGFEFLNRLQQFPESVRTAITIIMVSSTVDHTDINRLEDYKNVKCLLKKPLDPDQLKGVLEKINSNVKVGDVS</sequence>
<dbReference type="Gene3D" id="3.40.50.2300">
    <property type="match status" value="1"/>
</dbReference>
<dbReference type="PANTHER" id="PTHR44520:SF2">
    <property type="entry name" value="RESPONSE REGULATOR RCP1"/>
    <property type="match status" value="1"/>
</dbReference>
<name>A0A521ECZ4_9SPHI</name>
<organism evidence="3 4">
    <name type="scientific">Solitalea koreensis</name>
    <dbReference type="NCBI Taxonomy" id="543615"/>
    <lineage>
        <taxon>Bacteria</taxon>
        <taxon>Pseudomonadati</taxon>
        <taxon>Bacteroidota</taxon>
        <taxon>Sphingobacteriia</taxon>
        <taxon>Sphingobacteriales</taxon>
        <taxon>Sphingobacteriaceae</taxon>
        <taxon>Solitalea</taxon>
    </lineage>
</organism>
<evidence type="ECO:0000313" key="4">
    <source>
        <dbReference type="Proteomes" id="UP000315971"/>
    </source>
</evidence>
<reference evidence="3 4" key="1">
    <citation type="submission" date="2017-05" db="EMBL/GenBank/DDBJ databases">
        <authorList>
            <person name="Varghese N."/>
            <person name="Submissions S."/>
        </authorList>
    </citation>
    <scope>NUCLEOTIDE SEQUENCE [LARGE SCALE GENOMIC DNA]</scope>
    <source>
        <strain evidence="3 4">DSM 21342</strain>
    </source>
</reference>
<dbReference type="AlphaFoldDB" id="A0A521ECZ4"/>
<dbReference type="SUPFAM" id="SSF52172">
    <property type="entry name" value="CheY-like"/>
    <property type="match status" value="1"/>
</dbReference>
<proteinExistence type="predicted"/>
<dbReference type="Proteomes" id="UP000315971">
    <property type="component" value="Unassembled WGS sequence"/>
</dbReference>
<dbReference type="EMBL" id="FXSZ01000013">
    <property type="protein sequence ID" value="SMO81321.1"/>
    <property type="molecule type" value="Genomic_DNA"/>
</dbReference>
<dbReference type="SMART" id="SM00448">
    <property type="entry name" value="REC"/>
    <property type="match status" value="1"/>
</dbReference>
<evidence type="ECO:0000313" key="3">
    <source>
        <dbReference type="EMBL" id="SMO81321.1"/>
    </source>
</evidence>
<dbReference type="InterPro" id="IPR052893">
    <property type="entry name" value="TCS_response_regulator"/>
</dbReference>
<dbReference type="PANTHER" id="PTHR44520">
    <property type="entry name" value="RESPONSE REGULATOR RCP1-RELATED"/>
    <property type="match status" value="1"/>
</dbReference>
<evidence type="ECO:0000256" key="1">
    <source>
        <dbReference type="PROSITE-ProRule" id="PRU00169"/>
    </source>
</evidence>
<protein>
    <submittedName>
        <fullName evidence="3">CheY chemotaxis protein or a CheY-like REC (Receiver) domain</fullName>
    </submittedName>
</protein>
<dbReference type="GO" id="GO:0000160">
    <property type="term" value="P:phosphorelay signal transduction system"/>
    <property type="evidence" value="ECO:0007669"/>
    <property type="project" value="InterPro"/>
</dbReference>
<feature type="domain" description="Response regulatory" evidence="2">
    <location>
        <begin position="1"/>
        <end position="126"/>
    </location>
</feature>
<accession>A0A521ECZ4</accession>
<feature type="modified residue" description="4-aspartylphosphate" evidence="1">
    <location>
        <position position="56"/>
    </location>
</feature>
<dbReference type="PROSITE" id="PS50110">
    <property type="entry name" value="RESPONSE_REGULATORY"/>
    <property type="match status" value="1"/>
</dbReference>
<keyword evidence="1" id="KW-0597">Phosphoprotein</keyword>
<gene>
    <name evidence="3" type="ORF">SAMN06265350_11314</name>
</gene>
<evidence type="ECO:0000259" key="2">
    <source>
        <dbReference type="PROSITE" id="PS50110"/>
    </source>
</evidence>